<accession>A0A2P5CFS8</accession>
<dbReference type="Proteomes" id="UP000237000">
    <property type="component" value="Unassembled WGS sequence"/>
</dbReference>
<organism evidence="1 2">
    <name type="scientific">Trema orientale</name>
    <name type="common">Charcoal tree</name>
    <name type="synonym">Celtis orientalis</name>
    <dbReference type="NCBI Taxonomy" id="63057"/>
    <lineage>
        <taxon>Eukaryota</taxon>
        <taxon>Viridiplantae</taxon>
        <taxon>Streptophyta</taxon>
        <taxon>Embryophyta</taxon>
        <taxon>Tracheophyta</taxon>
        <taxon>Spermatophyta</taxon>
        <taxon>Magnoliopsida</taxon>
        <taxon>eudicotyledons</taxon>
        <taxon>Gunneridae</taxon>
        <taxon>Pentapetalae</taxon>
        <taxon>rosids</taxon>
        <taxon>fabids</taxon>
        <taxon>Rosales</taxon>
        <taxon>Cannabaceae</taxon>
        <taxon>Trema</taxon>
    </lineage>
</organism>
<gene>
    <name evidence="1" type="ORF">TorRG33x02_286660</name>
</gene>
<protein>
    <submittedName>
        <fullName evidence="1">Uncharacterized protein</fullName>
    </submittedName>
</protein>
<dbReference type="InParanoid" id="A0A2P5CFS8"/>
<evidence type="ECO:0000313" key="1">
    <source>
        <dbReference type="EMBL" id="PON59864.1"/>
    </source>
</evidence>
<comment type="caution">
    <text evidence="1">The sequence shown here is derived from an EMBL/GenBank/DDBJ whole genome shotgun (WGS) entry which is preliminary data.</text>
</comment>
<dbReference type="AlphaFoldDB" id="A0A2P5CFS8"/>
<name>A0A2P5CFS8_TREOI</name>
<proteinExistence type="predicted"/>
<dbReference type="EMBL" id="JXTC01000370">
    <property type="protein sequence ID" value="PON59864.1"/>
    <property type="molecule type" value="Genomic_DNA"/>
</dbReference>
<reference evidence="2" key="1">
    <citation type="submission" date="2016-06" db="EMBL/GenBank/DDBJ databases">
        <title>Parallel loss of symbiosis genes in relatives of nitrogen-fixing non-legume Parasponia.</title>
        <authorList>
            <person name="Van Velzen R."/>
            <person name="Holmer R."/>
            <person name="Bu F."/>
            <person name="Rutten L."/>
            <person name="Van Zeijl A."/>
            <person name="Liu W."/>
            <person name="Santuari L."/>
            <person name="Cao Q."/>
            <person name="Sharma T."/>
            <person name="Shen D."/>
            <person name="Roswanjaya Y."/>
            <person name="Wardhani T."/>
            <person name="Kalhor M.S."/>
            <person name="Jansen J."/>
            <person name="Van den Hoogen J."/>
            <person name="Gungor B."/>
            <person name="Hartog M."/>
            <person name="Hontelez J."/>
            <person name="Verver J."/>
            <person name="Yang W.-C."/>
            <person name="Schijlen E."/>
            <person name="Repin R."/>
            <person name="Schilthuizen M."/>
            <person name="Schranz E."/>
            <person name="Heidstra R."/>
            <person name="Miyata K."/>
            <person name="Fedorova E."/>
            <person name="Kohlen W."/>
            <person name="Bisseling T."/>
            <person name="Smit S."/>
            <person name="Geurts R."/>
        </authorList>
    </citation>
    <scope>NUCLEOTIDE SEQUENCE [LARGE SCALE GENOMIC DNA]</scope>
    <source>
        <strain evidence="2">cv. RG33-2</strain>
    </source>
</reference>
<keyword evidence="2" id="KW-1185">Reference proteome</keyword>
<dbReference type="STRING" id="63057.A0A2P5CFS8"/>
<sequence length="178" mass="20216">MATDKVTEIQNRLQVEGFSEEIFREEADALATLDNALTLHDSFLRDKCRIRWLERGDCNSSFNHTTLKRYKVNKPLSSLINNDEIVTDLGHIAVDFYASLFFKPNHSPSDFSIIREHVPTLVTQQDNACLLSLPLEQEIRNIVFDMDPSSAPGPDGYTGRFFHSCRPIIGNDFVLAVQ</sequence>
<evidence type="ECO:0000313" key="2">
    <source>
        <dbReference type="Proteomes" id="UP000237000"/>
    </source>
</evidence>
<dbReference type="OrthoDB" id="1696067at2759"/>